<dbReference type="Gene3D" id="3.30.565.10">
    <property type="entry name" value="Histidine kinase-like ATPase, C-terminal domain"/>
    <property type="match status" value="1"/>
</dbReference>
<evidence type="ECO:0000259" key="2">
    <source>
        <dbReference type="Pfam" id="PF06580"/>
    </source>
</evidence>
<keyword evidence="1" id="KW-0472">Membrane</keyword>
<proteinExistence type="predicted"/>
<dbReference type="GO" id="GO:0016020">
    <property type="term" value="C:membrane"/>
    <property type="evidence" value="ECO:0007669"/>
    <property type="project" value="InterPro"/>
</dbReference>
<feature type="transmembrane region" description="Helical" evidence="1">
    <location>
        <begin position="79"/>
        <end position="95"/>
    </location>
</feature>
<evidence type="ECO:0000313" key="3">
    <source>
        <dbReference type="EMBL" id="TMP79765.1"/>
    </source>
</evidence>
<protein>
    <recommendedName>
        <fullName evidence="2">Signal transduction histidine kinase internal region domain-containing protein</fullName>
    </recommendedName>
</protein>
<keyword evidence="1" id="KW-0812">Transmembrane</keyword>
<keyword evidence="1" id="KW-1133">Transmembrane helix</keyword>
<organism evidence="3 4">
    <name type="scientific">Pseudoalteromonas phenolica</name>
    <dbReference type="NCBI Taxonomy" id="161398"/>
    <lineage>
        <taxon>Bacteria</taxon>
        <taxon>Pseudomonadati</taxon>
        <taxon>Pseudomonadota</taxon>
        <taxon>Gammaproteobacteria</taxon>
        <taxon>Alteromonadales</taxon>
        <taxon>Pseudoalteromonadaceae</taxon>
        <taxon>Pseudoalteromonas</taxon>
    </lineage>
</organism>
<dbReference type="EMBL" id="PNCM01000028">
    <property type="protein sequence ID" value="TMP79765.1"/>
    <property type="molecule type" value="Genomic_DNA"/>
</dbReference>
<name>A0A5S3YSE1_9GAMM</name>
<evidence type="ECO:0000256" key="1">
    <source>
        <dbReference type="SAM" id="Phobius"/>
    </source>
</evidence>
<dbReference type="GO" id="GO:0000155">
    <property type="term" value="F:phosphorelay sensor kinase activity"/>
    <property type="evidence" value="ECO:0007669"/>
    <property type="project" value="InterPro"/>
</dbReference>
<reference evidence="4" key="2">
    <citation type="submission" date="2019-06" db="EMBL/GenBank/DDBJ databases">
        <title>Co-occurence of chitin degradation, pigmentation and bioactivity in marine Pseudoalteromonas.</title>
        <authorList>
            <person name="Sonnenschein E.C."/>
            <person name="Bech P.K."/>
        </authorList>
    </citation>
    <scope>NUCLEOTIDE SEQUENCE [LARGE SCALE GENOMIC DNA]</scope>
    <source>
        <strain evidence="4">S1189</strain>
    </source>
</reference>
<reference evidence="3 4" key="1">
    <citation type="submission" date="2017-12" db="EMBL/GenBank/DDBJ databases">
        <authorList>
            <person name="Paulsen S."/>
            <person name="Gram L.K."/>
        </authorList>
    </citation>
    <scope>NUCLEOTIDE SEQUENCE [LARGE SCALE GENOMIC DNA]</scope>
    <source>
        <strain evidence="3 4">S1189</strain>
    </source>
</reference>
<evidence type="ECO:0000313" key="4">
    <source>
        <dbReference type="Proteomes" id="UP000307362"/>
    </source>
</evidence>
<dbReference type="OrthoDB" id="2514702at2"/>
<dbReference type="Proteomes" id="UP000307362">
    <property type="component" value="Unassembled WGS sequence"/>
</dbReference>
<gene>
    <name evidence="3" type="ORF">CWB73_13485</name>
</gene>
<dbReference type="AlphaFoldDB" id="A0A5S3YSE1"/>
<comment type="caution">
    <text evidence="3">The sequence shown here is derived from an EMBL/GenBank/DDBJ whole genome shotgun (WGS) entry which is preliminary data.</text>
</comment>
<dbReference type="PANTHER" id="PTHR34220">
    <property type="entry name" value="SENSOR HISTIDINE KINASE YPDA"/>
    <property type="match status" value="1"/>
</dbReference>
<dbReference type="Pfam" id="PF06580">
    <property type="entry name" value="His_kinase"/>
    <property type="match status" value="1"/>
</dbReference>
<accession>A0A5S3YSE1</accession>
<dbReference type="InterPro" id="IPR050640">
    <property type="entry name" value="Bact_2-comp_sensor_kinase"/>
</dbReference>
<sequence>MKKRIHIFHSKLALVIHCAVVLLLLLASVFVSSATTGQHIPPKFFFQGVWLGFAINLGVFYLTYFALVFFADQPYLQKVGVILLLMVLAVCLSTWGDLNRLATTSELLEYQHHSYFLLVNSFVKTVFSFSSTFTYSIINLIKQKQHFNKIKLNALQTELELLKSQTNPHFLFNTLNALYSKAYVSHQHELAEHIGQLSSLMQYTVSQSNKSFVKLEDEIDHIEAYLGLQKLRLGEHANISFEYAPISNHQQIPPMLLNPLVENACKYGLLNQPNSFVEIKLNIEAEKMVIAVSNSNLSDLVKQSSAYHASGSGLNNLLKRLTILFDDNFSYEVNNQPDIYTVRLTIPCN</sequence>
<feature type="domain" description="Signal transduction histidine kinase internal region" evidence="2">
    <location>
        <begin position="158"/>
        <end position="235"/>
    </location>
</feature>
<dbReference type="PANTHER" id="PTHR34220:SF7">
    <property type="entry name" value="SENSOR HISTIDINE KINASE YPDA"/>
    <property type="match status" value="1"/>
</dbReference>
<dbReference type="InterPro" id="IPR036890">
    <property type="entry name" value="HATPase_C_sf"/>
</dbReference>
<feature type="transmembrane region" description="Helical" evidence="1">
    <location>
        <begin position="44"/>
        <end position="67"/>
    </location>
</feature>
<feature type="transmembrane region" description="Helical" evidence="1">
    <location>
        <begin position="115"/>
        <end position="141"/>
    </location>
</feature>
<dbReference type="InterPro" id="IPR010559">
    <property type="entry name" value="Sig_transdc_His_kin_internal"/>
</dbReference>
<dbReference type="RefSeq" id="WP_138568102.1">
    <property type="nucleotide sequence ID" value="NZ_PNCM01000028.1"/>
</dbReference>